<keyword evidence="3" id="KW-1185">Reference proteome</keyword>
<evidence type="ECO:0000313" key="2">
    <source>
        <dbReference type="EMBL" id="KAG9442354.1"/>
    </source>
</evidence>
<proteinExistence type="predicted"/>
<reference evidence="2 3" key="1">
    <citation type="submission" date="2021-07" db="EMBL/GenBank/DDBJ databases">
        <title>The Aristolochia fimbriata genome: insights into angiosperm evolution, floral development and chemical biosynthesis.</title>
        <authorList>
            <person name="Jiao Y."/>
        </authorList>
    </citation>
    <scope>NUCLEOTIDE SEQUENCE [LARGE SCALE GENOMIC DNA]</scope>
    <source>
        <strain evidence="2">IBCAS-2021</strain>
        <tissue evidence="2">Leaf</tissue>
    </source>
</reference>
<dbReference type="AlphaFoldDB" id="A0AAV7E0P6"/>
<gene>
    <name evidence="2" type="ORF">H6P81_018208</name>
</gene>
<comment type="caution">
    <text evidence="2">The sequence shown here is derived from an EMBL/GenBank/DDBJ whole genome shotgun (WGS) entry which is preliminary data.</text>
</comment>
<organism evidence="2 3">
    <name type="scientific">Aristolochia fimbriata</name>
    <name type="common">White veined hardy Dutchman's pipe vine</name>
    <dbReference type="NCBI Taxonomy" id="158543"/>
    <lineage>
        <taxon>Eukaryota</taxon>
        <taxon>Viridiplantae</taxon>
        <taxon>Streptophyta</taxon>
        <taxon>Embryophyta</taxon>
        <taxon>Tracheophyta</taxon>
        <taxon>Spermatophyta</taxon>
        <taxon>Magnoliopsida</taxon>
        <taxon>Magnoliidae</taxon>
        <taxon>Piperales</taxon>
        <taxon>Aristolochiaceae</taxon>
        <taxon>Aristolochia</taxon>
    </lineage>
</organism>
<accession>A0AAV7E0P6</accession>
<evidence type="ECO:0000256" key="1">
    <source>
        <dbReference type="SAM" id="MobiDB-lite"/>
    </source>
</evidence>
<dbReference type="EMBL" id="JAINDJ010000007">
    <property type="protein sequence ID" value="KAG9442354.1"/>
    <property type="molecule type" value="Genomic_DNA"/>
</dbReference>
<name>A0AAV7E0P6_ARIFI</name>
<dbReference type="Proteomes" id="UP000825729">
    <property type="component" value="Unassembled WGS sequence"/>
</dbReference>
<protein>
    <submittedName>
        <fullName evidence="2">Uncharacterized protein</fullName>
    </submittedName>
</protein>
<evidence type="ECO:0000313" key="3">
    <source>
        <dbReference type="Proteomes" id="UP000825729"/>
    </source>
</evidence>
<sequence>MESDERESEGRDGAEIAGSGNRDLDRPTLRTATISAVKRTGALSDVTEGMCSCAFNCRCQSTDGNSFVRG</sequence>
<feature type="region of interest" description="Disordered" evidence="1">
    <location>
        <begin position="1"/>
        <end position="28"/>
    </location>
</feature>